<proteinExistence type="predicted"/>
<dbReference type="InterPro" id="IPR029002">
    <property type="entry name" value="PLPC/GPLD1"/>
</dbReference>
<dbReference type="Proteomes" id="UP000266340">
    <property type="component" value="Unassembled WGS sequence"/>
</dbReference>
<reference evidence="2 3" key="1">
    <citation type="submission" date="2018-09" db="EMBL/GenBank/DDBJ databases">
        <title>Cohnella cavernae sp. nov., isolated from a karst cave.</title>
        <authorList>
            <person name="Zhu H."/>
        </authorList>
    </citation>
    <scope>NUCLEOTIDE SEQUENCE [LARGE SCALE GENOMIC DNA]</scope>
    <source>
        <strain evidence="2 3">K2E09-144</strain>
    </source>
</reference>
<comment type="caution">
    <text evidence="2">The sequence shown here is derived from an EMBL/GenBank/DDBJ whole genome shotgun (WGS) entry which is preliminary data.</text>
</comment>
<evidence type="ECO:0000313" key="2">
    <source>
        <dbReference type="EMBL" id="RIE02838.1"/>
    </source>
</evidence>
<evidence type="ECO:0000313" key="3">
    <source>
        <dbReference type="Proteomes" id="UP000266340"/>
    </source>
</evidence>
<dbReference type="OrthoDB" id="9810528at2"/>
<dbReference type="EMBL" id="QXJM01000039">
    <property type="protein sequence ID" value="RIE02838.1"/>
    <property type="molecule type" value="Genomic_DNA"/>
</dbReference>
<dbReference type="RefSeq" id="WP_119150871.1">
    <property type="nucleotide sequence ID" value="NZ_JBHSOV010000035.1"/>
</dbReference>
<organism evidence="2 3">
    <name type="scientific">Cohnella faecalis</name>
    <dbReference type="NCBI Taxonomy" id="2315694"/>
    <lineage>
        <taxon>Bacteria</taxon>
        <taxon>Bacillati</taxon>
        <taxon>Bacillota</taxon>
        <taxon>Bacilli</taxon>
        <taxon>Bacillales</taxon>
        <taxon>Paenibacillaceae</taxon>
        <taxon>Cohnella</taxon>
    </lineage>
</organism>
<accession>A0A398CQ07</accession>
<gene>
    <name evidence="2" type="ORF">D3H35_19605</name>
</gene>
<protein>
    <recommendedName>
        <fullName evidence="1">Phospholipase C/D domain-containing protein</fullName>
    </recommendedName>
</protein>
<sequence length="315" mass="35574">MPSIWAHIQFGRELLDDVGESGNMKKSDWKRAFQLGCQGPDFLFFHHFWPWQSTTLVNRLGTLMHNTDCGPFLLSLFDSARSRREEDPASAYVLGFLLHHILDRHLHPFVFSRSGFRKWRHNRYETIMDSAIMHLRSGIHTGSVPVAPEVDTNGLLPGEGFAEQFLRISALHYPAIASRIDVKQLNEAVADTIKAQRLFFDPAGWKGTVLAGQLAPFSPPRRIPDWDVLNVRRERWIDPCDRTVFHQESAMELWELALADGRATTGAALAYLRANASEAAETREAFAALLGNLSYETGRSCGTAWIRFADSVLPE</sequence>
<name>A0A398CQ07_9BACL</name>
<evidence type="ECO:0000259" key="1">
    <source>
        <dbReference type="Pfam" id="PF00882"/>
    </source>
</evidence>
<keyword evidence="3" id="KW-1185">Reference proteome</keyword>
<dbReference type="Pfam" id="PF00882">
    <property type="entry name" value="Zn_dep_PLPC"/>
    <property type="match status" value="1"/>
</dbReference>
<feature type="domain" description="Phospholipase C/D" evidence="1">
    <location>
        <begin position="7"/>
        <end position="134"/>
    </location>
</feature>
<dbReference type="AlphaFoldDB" id="A0A398CQ07"/>